<evidence type="ECO:0000313" key="2">
    <source>
        <dbReference type="EMBL" id="KAJ1191571.1"/>
    </source>
</evidence>
<reference evidence="2" key="1">
    <citation type="journal article" date="2022" name="bioRxiv">
        <title>Sequencing and chromosome-scale assembly of the giantPleurodeles waltlgenome.</title>
        <authorList>
            <person name="Brown T."/>
            <person name="Elewa A."/>
            <person name="Iarovenko S."/>
            <person name="Subramanian E."/>
            <person name="Araus A.J."/>
            <person name="Petzold A."/>
            <person name="Susuki M."/>
            <person name="Suzuki K.-i.T."/>
            <person name="Hayashi T."/>
            <person name="Toyoda A."/>
            <person name="Oliveira C."/>
            <person name="Osipova E."/>
            <person name="Leigh N.D."/>
            <person name="Simon A."/>
            <person name="Yun M.H."/>
        </authorList>
    </citation>
    <scope>NUCLEOTIDE SEQUENCE</scope>
    <source>
        <strain evidence="2">20211129_DDA</strain>
        <tissue evidence="2">Liver</tissue>
    </source>
</reference>
<dbReference type="Proteomes" id="UP001066276">
    <property type="component" value="Chromosome 2_2"/>
</dbReference>
<organism evidence="2 3">
    <name type="scientific">Pleurodeles waltl</name>
    <name type="common">Iberian ribbed newt</name>
    <dbReference type="NCBI Taxonomy" id="8319"/>
    <lineage>
        <taxon>Eukaryota</taxon>
        <taxon>Metazoa</taxon>
        <taxon>Chordata</taxon>
        <taxon>Craniata</taxon>
        <taxon>Vertebrata</taxon>
        <taxon>Euteleostomi</taxon>
        <taxon>Amphibia</taxon>
        <taxon>Batrachia</taxon>
        <taxon>Caudata</taxon>
        <taxon>Salamandroidea</taxon>
        <taxon>Salamandridae</taxon>
        <taxon>Pleurodelinae</taxon>
        <taxon>Pleurodeles</taxon>
    </lineage>
</organism>
<sequence length="79" mass="8717">MLDFSGRWELHFPAARESRNISRRSRLQQEASTLGCPGSTTKTSRLCRLDHGSSTSGLHVGLTMRPRAAAVISHTWPLA</sequence>
<dbReference type="AlphaFoldDB" id="A0AAV7USM5"/>
<keyword evidence="3" id="KW-1185">Reference proteome</keyword>
<feature type="region of interest" description="Disordered" evidence="1">
    <location>
        <begin position="19"/>
        <end position="39"/>
    </location>
</feature>
<evidence type="ECO:0000256" key="1">
    <source>
        <dbReference type="SAM" id="MobiDB-lite"/>
    </source>
</evidence>
<protein>
    <submittedName>
        <fullName evidence="2">Uncharacterized protein</fullName>
    </submittedName>
</protein>
<gene>
    <name evidence="2" type="ORF">NDU88_000887</name>
</gene>
<feature type="compositionally biased region" description="Polar residues" evidence="1">
    <location>
        <begin position="28"/>
        <end position="39"/>
    </location>
</feature>
<accession>A0AAV7USM5</accession>
<name>A0AAV7USM5_PLEWA</name>
<proteinExistence type="predicted"/>
<comment type="caution">
    <text evidence="2">The sequence shown here is derived from an EMBL/GenBank/DDBJ whole genome shotgun (WGS) entry which is preliminary data.</text>
</comment>
<dbReference type="EMBL" id="JANPWB010000004">
    <property type="protein sequence ID" value="KAJ1191571.1"/>
    <property type="molecule type" value="Genomic_DNA"/>
</dbReference>
<evidence type="ECO:0000313" key="3">
    <source>
        <dbReference type="Proteomes" id="UP001066276"/>
    </source>
</evidence>